<dbReference type="OrthoDB" id="2972508at2"/>
<name>A0A0M3RAB3_9BACI</name>
<proteinExistence type="predicted"/>
<reference evidence="3" key="1">
    <citation type="submission" date="2015-08" db="EMBL/GenBank/DDBJ databases">
        <title>Genome sequencing project for genomic taxonomy and phylogenomics of Bacillus-like bacteria.</title>
        <authorList>
            <person name="Liu B."/>
            <person name="Wang J."/>
            <person name="Zhu Y."/>
            <person name="Liu G."/>
            <person name="Chen Q."/>
            <person name="Chen Z."/>
            <person name="Lan J."/>
            <person name="Che J."/>
            <person name="Ge C."/>
            <person name="Shi H."/>
            <person name="Pan Z."/>
            <person name="Liu X."/>
        </authorList>
    </citation>
    <scope>NUCLEOTIDE SEQUENCE [LARGE SCALE GENOMIC DNA]</scope>
    <source>
        <strain evidence="3">FJAT-4402</strain>
    </source>
</reference>
<keyword evidence="1" id="KW-1133">Transmembrane helix</keyword>
<keyword evidence="1" id="KW-0812">Transmembrane</keyword>
<feature type="transmembrane region" description="Helical" evidence="1">
    <location>
        <begin position="42"/>
        <end position="67"/>
    </location>
</feature>
<reference evidence="2 3" key="2">
    <citation type="journal article" date="2016" name="Int. J. Syst. Evol. Microbiol.">
        <title>Bacillus gobiensis sp. nov., isolated from a soil sample.</title>
        <authorList>
            <person name="Liu B."/>
            <person name="Liu G.H."/>
            <person name="Cetin S."/>
            <person name="Schumann P."/>
            <person name="Pan Z.Z."/>
            <person name="Chen Q.Q."/>
        </authorList>
    </citation>
    <scope>NUCLEOTIDE SEQUENCE [LARGE SCALE GENOMIC DNA]</scope>
    <source>
        <strain evidence="2 3">FJAT-4402</strain>
    </source>
</reference>
<sequence>MNVIHWYDFLTPTTPMASITFGLVFTLLATIIIGFQFKSMRVAVFIFVICLIVTFGGTAFLNFIGYYG</sequence>
<evidence type="ECO:0000256" key="1">
    <source>
        <dbReference type="SAM" id="Phobius"/>
    </source>
</evidence>
<dbReference type="EMBL" id="CP012600">
    <property type="protein sequence ID" value="ALC82876.1"/>
    <property type="molecule type" value="Genomic_DNA"/>
</dbReference>
<dbReference type="PATRIC" id="fig|1441095.3.peg.3470"/>
<organism evidence="2 3">
    <name type="scientific">Bacillus gobiensis</name>
    <dbReference type="NCBI Taxonomy" id="1441095"/>
    <lineage>
        <taxon>Bacteria</taxon>
        <taxon>Bacillati</taxon>
        <taxon>Bacillota</taxon>
        <taxon>Bacilli</taxon>
        <taxon>Bacillales</taxon>
        <taxon>Bacillaceae</taxon>
        <taxon>Bacillus</taxon>
    </lineage>
</organism>
<evidence type="ECO:0000313" key="3">
    <source>
        <dbReference type="Proteomes" id="UP000067625"/>
    </source>
</evidence>
<gene>
    <name evidence="2" type="ORF">AM592_15735</name>
</gene>
<evidence type="ECO:0000313" key="2">
    <source>
        <dbReference type="EMBL" id="ALC82876.1"/>
    </source>
</evidence>
<accession>A0A0M3RAB3</accession>
<keyword evidence="1" id="KW-0472">Membrane</keyword>
<protein>
    <submittedName>
        <fullName evidence="2">Uncharacterized protein</fullName>
    </submittedName>
</protein>
<dbReference type="Proteomes" id="UP000067625">
    <property type="component" value="Chromosome"/>
</dbReference>
<feature type="transmembrane region" description="Helical" evidence="1">
    <location>
        <begin position="16"/>
        <end position="35"/>
    </location>
</feature>
<keyword evidence="3" id="KW-1185">Reference proteome</keyword>
<dbReference type="AlphaFoldDB" id="A0A0M3RAB3"/>
<dbReference type="RefSeq" id="WP_053604693.1">
    <property type="nucleotide sequence ID" value="NZ_CP012600.1"/>
</dbReference>